<dbReference type="RefSeq" id="WP_026799571.1">
    <property type="nucleotide sequence ID" value="NZ_AULI01000002.1"/>
</dbReference>
<evidence type="ECO:0000313" key="1">
    <source>
        <dbReference type="EMBL" id="KGX92215.1"/>
    </source>
</evidence>
<dbReference type="EMBL" id="AVPE01000007">
    <property type="protein sequence ID" value="KGX92215.1"/>
    <property type="molecule type" value="Genomic_DNA"/>
</dbReference>
<dbReference type="STRING" id="1385510.GCA_000425205_00804"/>
<evidence type="ECO:0000313" key="2">
    <source>
        <dbReference type="Proteomes" id="UP000030528"/>
    </source>
</evidence>
<dbReference type="OrthoDB" id="165483at2"/>
<reference evidence="1 2" key="1">
    <citation type="submission" date="2013-08" db="EMBL/GenBank/DDBJ databases">
        <authorList>
            <person name="Huang J."/>
            <person name="Wang G."/>
        </authorList>
    </citation>
    <scope>NUCLEOTIDE SEQUENCE [LARGE SCALE GENOMIC DNA]</scope>
    <source>
        <strain evidence="1 2">JSM 076056</strain>
    </source>
</reference>
<accession>A0A0A5GM21</accession>
<sequence>MYDQAYIEYLAHFHSTRDYFECHEILEDRWKEEGTLDKDSIWVGFIQLAVTLYHHRRGNFEGAKRTLKKSRQALQQHDHELNHTFSLDSSKLMALLNEIKGNLEEQKDYQSVQLPIVDPTLLTLVTDECTKLGATFGAVSDFTDRLIIDRHRERDRSEVIEERERQLNLRKGLRQS</sequence>
<name>A0A0A5GM21_9BACI</name>
<evidence type="ECO:0008006" key="3">
    <source>
        <dbReference type="Google" id="ProtNLM"/>
    </source>
</evidence>
<dbReference type="PANTHER" id="PTHR34796:SF1">
    <property type="entry name" value="EXPRESSED PROTEIN"/>
    <property type="match status" value="1"/>
</dbReference>
<protein>
    <recommendedName>
        <fullName evidence="3">DUF309 domain-containing protein</fullName>
    </recommendedName>
</protein>
<dbReference type="AlphaFoldDB" id="A0A0A5GM21"/>
<dbReference type="SUPFAM" id="SSF140663">
    <property type="entry name" value="TTHA0068-like"/>
    <property type="match status" value="1"/>
</dbReference>
<gene>
    <name evidence="1" type="ORF">N781_18135</name>
</gene>
<comment type="caution">
    <text evidence="1">The sequence shown here is derived from an EMBL/GenBank/DDBJ whole genome shotgun (WGS) entry which is preliminary data.</text>
</comment>
<dbReference type="Pfam" id="PF03745">
    <property type="entry name" value="DUF309"/>
    <property type="match status" value="1"/>
</dbReference>
<dbReference type="InterPro" id="IPR005500">
    <property type="entry name" value="DUF309"/>
</dbReference>
<keyword evidence="2" id="KW-1185">Reference proteome</keyword>
<dbReference type="Proteomes" id="UP000030528">
    <property type="component" value="Unassembled WGS sequence"/>
</dbReference>
<proteinExistence type="predicted"/>
<dbReference type="InterPro" id="IPR023203">
    <property type="entry name" value="TTHA0068_sf"/>
</dbReference>
<dbReference type="PANTHER" id="PTHR34796">
    <property type="entry name" value="EXPRESSED PROTEIN"/>
    <property type="match status" value="1"/>
</dbReference>
<organism evidence="1 2">
    <name type="scientific">Pontibacillus halophilus JSM 076056 = DSM 19796</name>
    <dbReference type="NCBI Taxonomy" id="1385510"/>
    <lineage>
        <taxon>Bacteria</taxon>
        <taxon>Bacillati</taxon>
        <taxon>Bacillota</taxon>
        <taxon>Bacilli</taxon>
        <taxon>Bacillales</taxon>
        <taxon>Bacillaceae</taxon>
        <taxon>Pontibacillus</taxon>
    </lineage>
</organism>
<dbReference type="Gene3D" id="1.10.3450.10">
    <property type="entry name" value="TTHA0068-like"/>
    <property type="match status" value="1"/>
</dbReference>
<dbReference type="eggNOG" id="COG1547">
    <property type="taxonomic scope" value="Bacteria"/>
</dbReference>